<reference evidence="1" key="1">
    <citation type="submission" date="2023-05" db="EMBL/GenBank/DDBJ databases">
        <title>Nepenthes gracilis genome sequencing.</title>
        <authorList>
            <person name="Fukushima K."/>
        </authorList>
    </citation>
    <scope>NUCLEOTIDE SEQUENCE</scope>
    <source>
        <strain evidence="1">SING2019-196</strain>
    </source>
</reference>
<organism evidence="1 2">
    <name type="scientific">Nepenthes gracilis</name>
    <name type="common">Slender pitcher plant</name>
    <dbReference type="NCBI Taxonomy" id="150966"/>
    <lineage>
        <taxon>Eukaryota</taxon>
        <taxon>Viridiplantae</taxon>
        <taxon>Streptophyta</taxon>
        <taxon>Embryophyta</taxon>
        <taxon>Tracheophyta</taxon>
        <taxon>Spermatophyta</taxon>
        <taxon>Magnoliopsida</taxon>
        <taxon>eudicotyledons</taxon>
        <taxon>Gunneridae</taxon>
        <taxon>Pentapetalae</taxon>
        <taxon>Caryophyllales</taxon>
        <taxon>Nepenthaceae</taxon>
        <taxon>Nepenthes</taxon>
    </lineage>
</organism>
<evidence type="ECO:0000313" key="1">
    <source>
        <dbReference type="EMBL" id="GMH10568.1"/>
    </source>
</evidence>
<gene>
    <name evidence="1" type="ORF">Nepgr_012409</name>
</gene>
<dbReference type="EMBL" id="BSYO01000010">
    <property type="protein sequence ID" value="GMH10568.1"/>
    <property type="molecule type" value="Genomic_DNA"/>
</dbReference>
<sequence length="104" mass="11493">MFERQLEHQSRRSNAKVMLCGSQMLGCSLELQSSLYPLSLAFKSSVSCCTYNISCSFAVILRLKSMSFIVSCSSLIIYQGGDMEQDAESEDINKLLFSSIVGSN</sequence>
<protein>
    <submittedName>
        <fullName evidence="1">Uncharacterized protein</fullName>
    </submittedName>
</protein>
<proteinExistence type="predicted"/>
<accession>A0AAD3SFY2</accession>
<dbReference type="Proteomes" id="UP001279734">
    <property type="component" value="Unassembled WGS sequence"/>
</dbReference>
<evidence type="ECO:0000313" key="2">
    <source>
        <dbReference type="Proteomes" id="UP001279734"/>
    </source>
</evidence>
<keyword evidence="2" id="KW-1185">Reference proteome</keyword>
<comment type="caution">
    <text evidence="1">The sequence shown here is derived from an EMBL/GenBank/DDBJ whole genome shotgun (WGS) entry which is preliminary data.</text>
</comment>
<dbReference type="AlphaFoldDB" id="A0AAD3SFY2"/>
<name>A0AAD3SFY2_NEPGR</name>